<dbReference type="Pfam" id="PF03466">
    <property type="entry name" value="LysR_substrate"/>
    <property type="match status" value="1"/>
</dbReference>
<dbReference type="SUPFAM" id="SSF46785">
    <property type="entry name" value="Winged helix' DNA-binding domain"/>
    <property type="match status" value="1"/>
</dbReference>
<keyword evidence="3" id="KW-0238">DNA-binding</keyword>
<sequence>MDRINAMMVFNAVVEAGSFSAAGRKLGKPQTTVSRQVKELEDYLGAPLIIRSTRSLSLTETGQDYLESSRQVLALVGEMERAASGEYVQPKGNLTITAPVVFGQRHVLPLVTEFLKHYPEVNLRLVLADQHMHLYEDFVDIAIRIGKLPDSNLIAKRVGEVTKVVCASPGYIQSHGTPHKPEDLSTHQCISFEGLDSPNEWIFSKNDKPFSVRVNPRVRLNSIEAAITMAKEGLGITRLLSYQVSPSINDGSLLELLTSYRPLSWPVSVVFIRQGATPMKVRRFVDFIVPRLRQVLVDMQSSSIGSR</sequence>
<dbReference type="SUPFAM" id="SSF53850">
    <property type="entry name" value="Periplasmic binding protein-like II"/>
    <property type="match status" value="1"/>
</dbReference>
<dbReference type="InterPro" id="IPR000847">
    <property type="entry name" value="LysR_HTH_N"/>
</dbReference>
<dbReference type="InterPro" id="IPR036390">
    <property type="entry name" value="WH_DNA-bd_sf"/>
</dbReference>
<evidence type="ECO:0000259" key="5">
    <source>
        <dbReference type="PROSITE" id="PS50931"/>
    </source>
</evidence>
<dbReference type="InterPro" id="IPR036388">
    <property type="entry name" value="WH-like_DNA-bd_sf"/>
</dbReference>
<name>A0ABS3CU44_9ALTE</name>
<comment type="similarity">
    <text evidence="1">Belongs to the LysR transcriptional regulatory family.</text>
</comment>
<dbReference type="EMBL" id="JAFKCS010000006">
    <property type="protein sequence ID" value="MBN7819820.1"/>
    <property type="molecule type" value="Genomic_DNA"/>
</dbReference>
<dbReference type="Gene3D" id="3.40.190.290">
    <property type="match status" value="1"/>
</dbReference>
<comment type="caution">
    <text evidence="6">The sequence shown here is derived from an EMBL/GenBank/DDBJ whole genome shotgun (WGS) entry which is preliminary data.</text>
</comment>
<dbReference type="PANTHER" id="PTHR30537:SF5">
    <property type="entry name" value="HTH-TYPE TRANSCRIPTIONAL ACTIVATOR TTDR-RELATED"/>
    <property type="match status" value="1"/>
</dbReference>
<dbReference type="PROSITE" id="PS50931">
    <property type="entry name" value="HTH_LYSR"/>
    <property type="match status" value="1"/>
</dbReference>
<evidence type="ECO:0000256" key="3">
    <source>
        <dbReference type="ARBA" id="ARBA00023125"/>
    </source>
</evidence>
<evidence type="ECO:0000313" key="7">
    <source>
        <dbReference type="Proteomes" id="UP000663992"/>
    </source>
</evidence>
<dbReference type="Proteomes" id="UP000663992">
    <property type="component" value="Unassembled WGS sequence"/>
</dbReference>
<accession>A0ABS3CU44</accession>
<keyword evidence="2" id="KW-0805">Transcription regulation</keyword>
<dbReference type="InterPro" id="IPR058163">
    <property type="entry name" value="LysR-type_TF_proteobact-type"/>
</dbReference>
<feature type="domain" description="HTH lysR-type" evidence="5">
    <location>
        <begin position="1"/>
        <end position="59"/>
    </location>
</feature>
<dbReference type="CDD" id="cd08471">
    <property type="entry name" value="PBP2_CrgA_like_2"/>
    <property type="match status" value="1"/>
</dbReference>
<dbReference type="InterPro" id="IPR005119">
    <property type="entry name" value="LysR_subst-bd"/>
</dbReference>
<evidence type="ECO:0000313" key="6">
    <source>
        <dbReference type="EMBL" id="MBN7819820.1"/>
    </source>
</evidence>
<evidence type="ECO:0000256" key="2">
    <source>
        <dbReference type="ARBA" id="ARBA00023015"/>
    </source>
</evidence>
<dbReference type="RefSeq" id="WP_206593662.1">
    <property type="nucleotide sequence ID" value="NZ_JAFKCS010000006.1"/>
</dbReference>
<protein>
    <submittedName>
        <fullName evidence="6">LysR family transcriptional regulator</fullName>
    </submittedName>
</protein>
<proteinExistence type="inferred from homology"/>
<dbReference type="Pfam" id="PF00126">
    <property type="entry name" value="HTH_1"/>
    <property type="match status" value="1"/>
</dbReference>
<reference evidence="6 7" key="1">
    <citation type="submission" date="2021-03" db="EMBL/GenBank/DDBJ databases">
        <title>novel species isolated from a fishpond in China.</title>
        <authorList>
            <person name="Lu H."/>
            <person name="Cai Z."/>
        </authorList>
    </citation>
    <scope>NUCLEOTIDE SEQUENCE [LARGE SCALE GENOMIC DNA]</scope>
    <source>
        <strain evidence="6 7">Y57</strain>
    </source>
</reference>
<evidence type="ECO:0000256" key="1">
    <source>
        <dbReference type="ARBA" id="ARBA00009437"/>
    </source>
</evidence>
<evidence type="ECO:0000256" key="4">
    <source>
        <dbReference type="ARBA" id="ARBA00023163"/>
    </source>
</evidence>
<gene>
    <name evidence="6" type="ORF">J0A65_08080</name>
</gene>
<organism evidence="6 7">
    <name type="scientific">Bowmanella yangjiangensis</name>
    <dbReference type="NCBI Taxonomy" id="2811230"/>
    <lineage>
        <taxon>Bacteria</taxon>
        <taxon>Pseudomonadati</taxon>
        <taxon>Pseudomonadota</taxon>
        <taxon>Gammaproteobacteria</taxon>
        <taxon>Alteromonadales</taxon>
        <taxon>Alteromonadaceae</taxon>
        <taxon>Bowmanella</taxon>
    </lineage>
</organism>
<keyword evidence="4" id="KW-0804">Transcription</keyword>
<dbReference type="PANTHER" id="PTHR30537">
    <property type="entry name" value="HTH-TYPE TRANSCRIPTIONAL REGULATOR"/>
    <property type="match status" value="1"/>
</dbReference>
<dbReference type="Gene3D" id="1.10.10.10">
    <property type="entry name" value="Winged helix-like DNA-binding domain superfamily/Winged helix DNA-binding domain"/>
    <property type="match status" value="1"/>
</dbReference>
<keyword evidence="7" id="KW-1185">Reference proteome</keyword>
<dbReference type="PRINTS" id="PR00039">
    <property type="entry name" value="HTHLYSR"/>
</dbReference>